<keyword evidence="2" id="KW-1185">Reference proteome</keyword>
<dbReference type="EMBL" id="UPHU01000002">
    <property type="protein sequence ID" value="VBA68807.1"/>
    <property type="molecule type" value="Genomic_DNA"/>
</dbReference>
<sequence>MISRCKQWCDQVRALLAADPTITAMSISRSFDRSESWIYQRLYRYPGQGK</sequence>
<proteinExistence type="predicted"/>
<reference evidence="1 2" key="1">
    <citation type="submission" date="2018-09" db="EMBL/GenBank/DDBJ databases">
        <authorList>
            <person name="Tagini F."/>
        </authorList>
    </citation>
    <scope>NUCLEOTIDE SEQUENCE [LARGE SCALE GENOMIC DNA]</scope>
    <source>
        <strain evidence="1 2">MK142</strain>
    </source>
</reference>
<gene>
    <name evidence="1" type="ORF">LAUMK142_05841</name>
</gene>
<organism evidence="1 2">
    <name type="scientific">Mycobacterium pseudokansasii</name>
    <dbReference type="NCBI Taxonomy" id="2341080"/>
    <lineage>
        <taxon>Bacteria</taxon>
        <taxon>Bacillati</taxon>
        <taxon>Actinomycetota</taxon>
        <taxon>Actinomycetes</taxon>
        <taxon>Mycobacteriales</taxon>
        <taxon>Mycobacteriaceae</taxon>
        <taxon>Mycobacterium</taxon>
    </lineage>
</organism>
<dbReference type="Proteomes" id="UP000268285">
    <property type="component" value="Unassembled WGS sequence"/>
</dbReference>
<accession>A0A498R0K0</accession>
<protein>
    <recommendedName>
        <fullName evidence="3">Transposase Synechocystis PCC 6803 domain-containing protein</fullName>
    </recommendedName>
</protein>
<name>A0A498R0K0_9MYCO</name>
<evidence type="ECO:0000313" key="2">
    <source>
        <dbReference type="Proteomes" id="UP000268285"/>
    </source>
</evidence>
<evidence type="ECO:0000313" key="1">
    <source>
        <dbReference type="EMBL" id="VBA68807.1"/>
    </source>
</evidence>
<dbReference type="AlphaFoldDB" id="A0A498R0K0"/>
<evidence type="ECO:0008006" key="3">
    <source>
        <dbReference type="Google" id="ProtNLM"/>
    </source>
</evidence>